<dbReference type="GO" id="GO:0015385">
    <property type="term" value="F:sodium:proton antiporter activity"/>
    <property type="evidence" value="ECO:0007669"/>
    <property type="project" value="InterPro"/>
</dbReference>
<dbReference type="GO" id="GO:0015386">
    <property type="term" value="F:potassium:proton antiporter activity"/>
    <property type="evidence" value="ECO:0007669"/>
    <property type="project" value="TreeGrafter"/>
</dbReference>
<evidence type="ECO:0000259" key="13">
    <source>
        <dbReference type="Pfam" id="PF00999"/>
    </source>
</evidence>
<keyword evidence="3" id="KW-0050">Antiport</keyword>
<feature type="transmembrane region" description="Helical" evidence="12">
    <location>
        <begin position="231"/>
        <end position="249"/>
    </location>
</feature>
<dbReference type="GO" id="GO:0051453">
    <property type="term" value="P:regulation of intracellular pH"/>
    <property type="evidence" value="ECO:0007669"/>
    <property type="project" value="TreeGrafter"/>
</dbReference>
<dbReference type="Pfam" id="PF00999">
    <property type="entry name" value="Na_H_Exchanger"/>
    <property type="match status" value="1"/>
</dbReference>
<feature type="transmembrane region" description="Helical" evidence="12">
    <location>
        <begin position="324"/>
        <end position="342"/>
    </location>
</feature>
<evidence type="ECO:0000256" key="8">
    <source>
        <dbReference type="ARBA" id="ARBA00023065"/>
    </source>
</evidence>
<reference evidence="15" key="1">
    <citation type="journal article" date="2013" name="Proc. Natl. Acad. Sci. U.S.A.">
        <title>Genome structure and metabolic features in the red seaweed Chondrus crispus shed light on evolution of the Archaeplastida.</title>
        <authorList>
            <person name="Collen J."/>
            <person name="Porcel B."/>
            <person name="Carre W."/>
            <person name="Ball S.G."/>
            <person name="Chaparro C."/>
            <person name="Tonon T."/>
            <person name="Barbeyron T."/>
            <person name="Michel G."/>
            <person name="Noel B."/>
            <person name="Valentin K."/>
            <person name="Elias M."/>
            <person name="Artiguenave F."/>
            <person name="Arun A."/>
            <person name="Aury J.M."/>
            <person name="Barbosa-Neto J.F."/>
            <person name="Bothwell J.H."/>
            <person name="Bouget F.Y."/>
            <person name="Brillet L."/>
            <person name="Cabello-Hurtado F."/>
            <person name="Capella-Gutierrez S."/>
            <person name="Charrier B."/>
            <person name="Cladiere L."/>
            <person name="Cock J.M."/>
            <person name="Coelho S.M."/>
            <person name="Colleoni C."/>
            <person name="Czjzek M."/>
            <person name="Da Silva C."/>
            <person name="Delage L."/>
            <person name="Denoeud F."/>
            <person name="Deschamps P."/>
            <person name="Dittami S.M."/>
            <person name="Gabaldon T."/>
            <person name="Gachon C.M."/>
            <person name="Groisillier A."/>
            <person name="Herve C."/>
            <person name="Jabbari K."/>
            <person name="Katinka M."/>
            <person name="Kloareg B."/>
            <person name="Kowalczyk N."/>
            <person name="Labadie K."/>
            <person name="Leblanc C."/>
            <person name="Lopez P.J."/>
            <person name="McLachlan D.H."/>
            <person name="Meslet-Cladiere L."/>
            <person name="Moustafa A."/>
            <person name="Nehr Z."/>
            <person name="Nyvall Collen P."/>
            <person name="Panaud O."/>
            <person name="Partensky F."/>
            <person name="Poulain J."/>
            <person name="Rensing S.A."/>
            <person name="Rousvoal S."/>
            <person name="Samson G."/>
            <person name="Symeonidi A."/>
            <person name="Weissenbach J."/>
            <person name="Zambounis A."/>
            <person name="Wincker P."/>
            <person name="Boyen C."/>
        </authorList>
    </citation>
    <scope>NUCLEOTIDE SEQUENCE [LARGE SCALE GENOMIC DNA]</scope>
    <source>
        <strain evidence="15">cv. Stackhouse</strain>
    </source>
</reference>
<feature type="compositionally biased region" description="Basic and acidic residues" evidence="11">
    <location>
        <begin position="670"/>
        <end position="692"/>
    </location>
</feature>
<evidence type="ECO:0000313" key="15">
    <source>
        <dbReference type="Proteomes" id="UP000012073"/>
    </source>
</evidence>
<feature type="transmembrane region" description="Helical" evidence="12">
    <location>
        <begin position="439"/>
        <end position="457"/>
    </location>
</feature>
<dbReference type="OrthoDB" id="196264at2759"/>
<dbReference type="PANTHER" id="PTHR10110:SF195">
    <property type="entry name" value="NA(+)_H(+) ANTIPORTER NHAS2"/>
    <property type="match status" value="1"/>
</dbReference>
<dbReference type="Gene3D" id="6.10.140.1330">
    <property type="match status" value="1"/>
</dbReference>
<protein>
    <recommendedName>
        <fullName evidence="13">Cation/H+ exchanger transmembrane domain-containing protein</fullName>
    </recommendedName>
</protein>
<dbReference type="RefSeq" id="XP_005717898.1">
    <property type="nucleotide sequence ID" value="XM_005717841.1"/>
</dbReference>
<dbReference type="GeneID" id="17325613"/>
<name>R7QIY9_CHOCR</name>
<evidence type="ECO:0000256" key="2">
    <source>
        <dbReference type="ARBA" id="ARBA00022448"/>
    </source>
</evidence>
<feature type="transmembrane region" description="Helical" evidence="12">
    <location>
        <begin position="477"/>
        <end position="497"/>
    </location>
</feature>
<dbReference type="Proteomes" id="UP000012073">
    <property type="component" value="Unassembled WGS sequence"/>
</dbReference>
<dbReference type="InterPro" id="IPR018422">
    <property type="entry name" value="Cation/H_exchanger_CPA1"/>
</dbReference>
<dbReference type="PANTHER" id="PTHR10110">
    <property type="entry name" value="SODIUM/HYDROGEN EXCHANGER"/>
    <property type="match status" value="1"/>
</dbReference>
<keyword evidence="7" id="KW-0915">Sodium</keyword>
<dbReference type="OMA" id="MINRISY"/>
<keyword evidence="10" id="KW-0739">Sodium transport</keyword>
<comment type="subcellular location">
    <subcellularLocation>
        <location evidence="1">Cell membrane</location>
        <topology evidence="1">Multi-pass membrane protein</topology>
    </subcellularLocation>
</comment>
<dbReference type="STRING" id="2769.R7QIY9"/>
<feature type="region of interest" description="Disordered" evidence="11">
    <location>
        <begin position="670"/>
        <end position="727"/>
    </location>
</feature>
<evidence type="ECO:0000256" key="5">
    <source>
        <dbReference type="ARBA" id="ARBA00022692"/>
    </source>
</evidence>
<dbReference type="GO" id="GO:0098719">
    <property type="term" value="P:sodium ion import across plasma membrane"/>
    <property type="evidence" value="ECO:0007669"/>
    <property type="project" value="TreeGrafter"/>
</dbReference>
<evidence type="ECO:0000256" key="6">
    <source>
        <dbReference type="ARBA" id="ARBA00022989"/>
    </source>
</evidence>
<evidence type="ECO:0000256" key="7">
    <source>
        <dbReference type="ARBA" id="ARBA00023053"/>
    </source>
</evidence>
<evidence type="ECO:0000256" key="1">
    <source>
        <dbReference type="ARBA" id="ARBA00004651"/>
    </source>
</evidence>
<dbReference type="EMBL" id="HG001893">
    <property type="protein sequence ID" value="CDF38029.1"/>
    <property type="molecule type" value="Genomic_DNA"/>
</dbReference>
<evidence type="ECO:0000256" key="11">
    <source>
        <dbReference type="SAM" id="MobiDB-lite"/>
    </source>
</evidence>
<keyword evidence="2" id="KW-0813">Transport</keyword>
<evidence type="ECO:0000256" key="3">
    <source>
        <dbReference type="ARBA" id="ARBA00022449"/>
    </source>
</evidence>
<keyword evidence="15" id="KW-1185">Reference proteome</keyword>
<keyword evidence="5 12" id="KW-0812">Transmembrane</keyword>
<keyword evidence="4" id="KW-1003">Cell membrane</keyword>
<feature type="transmembrane region" description="Helical" evidence="12">
    <location>
        <begin position="95"/>
        <end position="116"/>
    </location>
</feature>
<dbReference type="AlphaFoldDB" id="R7QIY9"/>
<gene>
    <name evidence="14" type="ORF">CHC_T00000524001</name>
</gene>
<keyword evidence="9 12" id="KW-0472">Membrane</keyword>
<feature type="transmembrane region" description="Helical" evidence="12">
    <location>
        <begin position="136"/>
        <end position="153"/>
    </location>
</feature>
<feature type="transmembrane region" description="Helical" evidence="12">
    <location>
        <begin position="200"/>
        <end position="219"/>
    </location>
</feature>
<feature type="transmembrane region" description="Helical" evidence="12">
    <location>
        <begin position="386"/>
        <end position="419"/>
    </location>
</feature>
<evidence type="ECO:0000256" key="10">
    <source>
        <dbReference type="ARBA" id="ARBA00023201"/>
    </source>
</evidence>
<feature type="transmembrane region" description="Helical" evidence="12">
    <location>
        <begin position="363"/>
        <end position="380"/>
    </location>
</feature>
<dbReference type="KEGG" id="ccp:CHC_T00000524001"/>
<dbReference type="PhylomeDB" id="R7QIY9"/>
<feature type="compositionally biased region" description="Polar residues" evidence="11">
    <location>
        <begin position="704"/>
        <end position="719"/>
    </location>
</feature>
<evidence type="ECO:0000256" key="4">
    <source>
        <dbReference type="ARBA" id="ARBA00022475"/>
    </source>
</evidence>
<keyword evidence="6 12" id="KW-1133">Transmembrane helix</keyword>
<dbReference type="Gramene" id="CDF38029">
    <property type="protein sequence ID" value="CDF38029"/>
    <property type="gene ID" value="CHC_T00000524001"/>
</dbReference>
<evidence type="ECO:0000256" key="9">
    <source>
        <dbReference type="ARBA" id="ARBA00023136"/>
    </source>
</evidence>
<feature type="transmembrane region" description="Helical" evidence="12">
    <location>
        <begin position="269"/>
        <end position="290"/>
    </location>
</feature>
<feature type="transmembrane region" description="Helical" evidence="12">
    <location>
        <begin position="165"/>
        <end position="188"/>
    </location>
</feature>
<evidence type="ECO:0000313" key="14">
    <source>
        <dbReference type="EMBL" id="CDF38029.1"/>
    </source>
</evidence>
<organism evidence="14 15">
    <name type="scientific">Chondrus crispus</name>
    <name type="common">Carrageen Irish moss</name>
    <name type="synonym">Polymorpha crispa</name>
    <dbReference type="NCBI Taxonomy" id="2769"/>
    <lineage>
        <taxon>Eukaryota</taxon>
        <taxon>Rhodophyta</taxon>
        <taxon>Florideophyceae</taxon>
        <taxon>Rhodymeniophycidae</taxon>
        <taxon>Gigartinales</taxon>
        <taxon>Gigartinaceae</taxon>
        <taxon>Chondrus</taxon>
    </lineage>
</organism>
<dbReference type="GO" id="GO:0005886">
    <property type="term" value="C:plasma membrane"/>
    <property type="evidence" value="ECO:0007669"/>
    <property type="project" value="UniProtKB-SubCell"/>
</dbReference>
<proteinExistence type="predicted"/>
<feature type="domain" description="Cation/H+ exchanger transmembrane" evidence="13">
    <location>
        <begin position="77"/>
        <end position="501"/>
    </location>
</feature>
<keyword evidence="8" id="KW-0406">Ion transport</keyword>
<evidence type="ECO:0000256" key="12">
    <source>
        <dbReference type="SAM" id="Phobius"/>
    </source>
</evidence>
<accession>R7QIY9</accession>
<dbReference type="InterPro" id="IPR006153">
    <property type="entry name" value="Cation/H_exchanger_TM"/>
</dbReference>
<sequence length="727" mass="79031">MPVVLPELLESVRGATTVATVAVSSVASVLSATVRSGGEPDVAESAIAVAEGGGHGASQGVIGPFGGTDIAMLLLTISVAIRVINFHFFKIPSSVAMAFGAILMTLFLLILSHIPMLHVDDAIEAFRILLKDFPDLLLNYMLGFLLFAAAIEVDLRNLGRIFTTVLALSVVSTLLSTLMVGILTYLLMQNIAHMDFAWCLLFGAIVSPTDPVTVISILNDKPDLLPSSTKYFVIGESLLNDAIGVVLYLTLSEIIEKPDIGAVEVATLIFENVVVECLYGAIIGVFLAWLAYSAIGSVKDPLLEVVITFVLVGNINMVCRIVHASIPLASVCAGLFIGNYAVSFAMHDETVETFHEMWKLADETLNSILFLMVGAADLFWNPQDLGWGPVLLLVVCTISISIVVRFLSVALPLLSIIFLEWVTGKRLRHESVRYRGGTIGLLTWAGMRGGISIALALGVPDSFVKHAVPGHMTYGQLIFFMTFILVVFSIVVQGMLFEPVIRMINRISYEIMPSGGLGTYVSTMSLGNGLDFDDQTFSDSLGSGEAHIWGTNPDAVYVDYDPGEQAPPSAVGDVVRTEDYTFRDDFQRTTSDIGIQRTVSMHEGYHRRPAPIPAHVQAEQHARQGSITFQNLPTLEAPPSIPAFFGDLRRRSTYSLRRWFDLQGRIHNDKEPEQRSAIRRSQTEPDTARLARGEASANVRRANAAQNPTTILDMDSTSDLAEDAKAP</sequence>